<feature type="domain" description="GGDEF" evidence="2">
    <location>
        <begin position="353"/>
        <end position="485"/>
    </location>
</feature>
<evidence type="ECO:0000259" key="1">
    <source>
        <dbReference type="PROSITE" id="PS50112"/>
    </source>
</evidence>
<name>A0A977L0T4_9CYAN</name>
<dbReference type="PROSITE" id="PS50887">
    <property type="entry name" value="GGDEF"/>
    <property type="match status" value="1"/>
</dbReference>
<dbReference type="InterPro" id="IPR043128">
    <property type="entry name" value="Rev_trsase/Diguanyl_cyclase"/>
</dbReference>
<dbReference type="GO" id="GO:0006355">
    <property type="term" value="P:regulation of DNA-templated transcription"/>
    <property type="evidence" value="ECO:0007669"/>
    <property type="project" value="InterPro"/>
</dbReference>
<dbReference type="EC" id="2.7.7.65" evidence="3"/>
<dbReference type="PROSITE" id="PS50112">
    <property type="entry name" value="PAS"/>
    <property type="match status" value="1"/>
</dbReference>
<reference evidence="3" key="1">
    <citation type="submission" date="2021-04" db="EMBL/GenBank/DDBJ databases">
        <title>Genome sequence of Woronichinia naegeliana from Washington state freshwater lake bloom.</title>
        <authorList>
            <person name="Dreher T.W."/>
        </authorList>
    </citation>
    <scope>NUCLEOTIDE SEQUENCE</scope>
    <source>
        <strain evidence="3">WA131</strain>
    </source>
</reference>
<organism evidence="3">
    <name type="scientific">Woronichinia naegeliana WA131</name>
    <dbReference type="NCBI Taxonomy" id="2824559"/>
    <lineage>
        <taxon>Bacteria</taxon>
        <taxon>Bacillati</taxon>
        <taxon>Cyanobacteriota</taxon>
        <taxon>Cyanophyceae</taxon>
        <taxon>Synechococcales</taxon>
        <taxon>Coelosphaeriaceae</taxon>
        <taxon>Woronichinia</taxon>
    </lineage>
</organism>
<dbReference type="Pfam" id="PF00989">
    <property type="entry name" value="PAS"/>
    <property type="match status" value="1"/>
</dbReference>
<dbReference type="InterPro" id="IPR014945">
    <property type="entry name" value="DUF1816"/>
</dbReference>
<feature type="domain" description="PAS" evidence="1">
    <location>
        <begin position="191"/>
        <end position="252"/>
    </location>
</feature>
<dbReference type="KEGG" id="wna:KA717_12890"/>
<dbReference type="Pfam" id="PF00990">
    <property type="entry name" value="GGDEF"/>
    <property type="match status" value="1"/>
</dbReference>
<dbReference type="NCBIfam" id="TIGR00254">
    <property type="entry name" value="GGDEF"/>
    <property type="match status" value="1"/>
</dbReference>
<dbReference type="SUPFAM" id="SSF55785">
    <property type="entry name" value="PYP-like sensor domain (PAS domain)"/>
    <property type="match status" value="1"/>
</dbReference>
<dbReference type="SMART" id="SM00267">
    <property type="entry name" value="GGDEF"/>
    <property type="match status" value="1"/>
</dbReference>
<accession>A0A977L0T4</accession>
<protein>
    <submittedName>
        <fullName evidence="3">Diguanylate cyclase</fullName>
        <ecNumber evidence="3">2.7.7.65</ecNumber>
    </submittedName>
</protein>
<dbReference type="CDD" id="cd00130">
    <property type="entry name" value="PAS"/>
    <property type="match status" value="1"/>
</dbReference>
<dbReference type="Gene3D" id="3.30.450.20">
    <property type="entry name" value="PAS domain"/>
    <property type="match status" value="1"/>
</dbReference>
<proteinExistence type="predicted"/>
<dbReference type="CDD" id="cd01949">
    <property type="entry name" value="GGDEF"/>
    <property type="match status" value="1"/>
</dbReference>
<dbReference type="Pfam" id="PF08846">
    <property type="entry name" value="DUF1816"/>
    <property type="match status" value="1"/>
</dbReference>
<dbReference type="SMART" id="SM00091">
    <property type="entry name" value="PAS"/>
    <property type="match status" value="1"/>
</dbReference>
<sequence>MPYKLVNETLSLVERELADFLADLPDNHPYQMAMSLPYFRQTLKAKILSKIPNRHRVVAGNEMEPLSDNFFLGLLQERVLVEEKIRSMMPNLIQNMSHQQVVLKQLKMCWWVKIHTVIPCVTYFFGPFDSLEEAEQNHWGYIEDLMAEKAFGITFEFQKAQPKALTLIDSPLELKQDLQTLWQHICQIKSQQTVPQAFLESLPGHYLMTDIQGIIKNVSSNICQLLNSNPQEMIGKSLAFFVPQQQIEQFYHHLESMKQSTINSKSLKNWSIQLETPGMVEINVDIETTLRKNHWGEIIGWYWLLHDTTQLSAVSQQNYHDSRHDLLTSLPNRRSLFDFLSNLSQERQSYGSKLFSLLFLDLNGFKKINDRFGHSFGDQVLQAIAQRLLSCVRHQDKVTRLSGDEFAIILEDMNSPQEAKDCAYRIHHAISHPLQIGDEQVTVSGSIGIVISNGHGSDTACLFYYADMAMYESKRTASPYVIHDDVDSQDTQWAKKFSLDSVLAIKPNWEQNGSGKKSLNSAQDSL</sequence>
<dbReference type="Gene3D" id="3.30.70.270">
    <property type="match status" value="1"/>
</dbReference>
<dbReference type="SUPFAM" id="SSF55073">
    <property type="entry name" value="Nucleotide cyclase"/>
    <property type="match status" value="1"/>
</dbReference>
<gene>
    <name evidence="3" type="ORF">KA717_12890</name>
</gene>
<keyword evidence="3" id="KW-0808">Transferase</keyword>
<dbReference type="InterPro" id="IPR000160">
    <property type="entry name" value="GGDEF_dom"/>
</dbReference>
<evidence type="ECO:0000313" key="3">
    <source>
        <dbReference type="EMBL" id="UXE63437.1"/>
    </source>
</evidence>
<dbReference type="PANTHER" id="PTHR46663">
    <property type="entry name" value="DIGUANYLATE CYCLASE DGCT-RELATED"/>
    <property type="match status" value="1"/>
</dbReference>
<evidence type="ECO:0000259" key="2">
    <source>
        <dbReference type="PROSITE" id="PS50887"/>
    </source>
</evidence>
<keyword evidence="3" id="KW-0548">Nucleotidyltransferase</keyword>
<dbReference type="GO" id="GO:0052621">
    <property type="term" value="F:diguanylate cyclase activity"/>
    <property type="evidence" value="ECO:0007669"/>
    <property type="project" value="UniProtKB-EC"/>
</dbReference>
<dbReference type="InterPro" id="IPR029787">
    <property type="entry name" value="Nucleotide_cyclase"/>
</dbReference>
<dbReference type="InterPro" id="IPR035965">
    <property type="entry name" value="PAS-like_dom_sf"/>
</dbReference>
<dbReference type="InterPro" id="IPR000014">
    <property type="entry name" value="PAS"/>
</dbReference>
<dbReference type="AlphaFoldDB" id="A0A977L0T4"/>
<dbReference type="PANTHER" id="PTHR46663:SF2">
    <property type="entry name" value="GGDEF DOMAIN-CONTAINING PROTEIN"/>
    <property type="match status" value="1"/>
</dbReference>
<dbReference type="Proteomes" id="UP001065613">
    <property type="component" value="Chromosome"/>
</dbReference>
<dbReference type="InterPro" id="IPR052163">
    <property type="entry name" value="DGC-Regulatory_Protein"/>
</dbReference>
<dbReference type="EMBL" id="CP073041">
    <property type="protein sequence ID" value="UXE63437.1"/>
    <property type="molecule type" value="Genomic_DNA"/>
</dbReference>
<dbReference type="InterPro" id="IPR013767">
    <property type="entry name" value="PAS_fold"/>
</dbReference>